<feature type="compositionally biased region" description="Polar residues" evidence="1">
    <location>
        <begin position="213"/>
        <end position="228"/>
    </location>
</feature>
<sequence length="418" mass="47187">MNQNRNSSTFVKRWFKDDLNSRLIAKSNLKSMHILHCIEREGQRAAGSPFNNQIRDQSQLFEMNRQQNIERSWTPSMAKQLPSHLGAGEMMYSRHRATPPHSGHSTPSRAASGTKTPTQAQQRPNHYQQQQQQAYQHYQQQQQQQGYHRYQRPPQQQTNNNNNIKPVDDASFYRHLNAHSSPSTYYNMGTSLGSYRQGFNTCHPMEQLPSKRPISNQRQDGSSFSTPNFGHRGRAEGLAQNDNAFSYTNHGAVRPRSPRTPSPAPSRTAQQPHSDYLNTPAPVPDRSDLPLTLPNEQTRMPPSSAQQQENLAHRPPSGKQNRSGIKRGNMQPPMLPREGPPANYKDMLNMHQSYQGRNGHLNVPLGPSAVTVQGGTPGVSPYARADAQNSSWTVGGVLREQRLNAPVSNRYYSSTRLW</sequence>
<accession>A0AAV4EST6</accession>
<feature type="compositionally biased region" description="Polar residues" evidence="1">
    <location>
        <begin position="294"/>
        <end position="310"/>
    </location>
</feature>
<reference evidence="2 3" key="1">
    <citation type="journal article" date="2021" name="Elife">
        <title>Chloroplast acquisition without the gene transfer in kleptoplastic sea slugs, Plakobranchus ocellatus.</title>
        <authorList>
            <person name="Maeda T."/>
            <person name="Takahashi S."/>
            <person name="Yoshida T."/>
            <person name="Shimamura S."/>
            <person name="Takaki Y."/>
            <person name="Nagai Y."/>
            <person name="Toyoda A."/>
            <person name="Suzuki Y."/>
            <person name="Arimoto A."/>
            <person name="Ishii H."/>
            <person name="Satoh N."/>
            <person name="Nishiyama T."/>
            <person name="Hasebe M."/>
            <person name="Maruyama T."/>
            <person name="Minagawa J."/>
            <person name="Obokata J."/>
            <person name="Shigenobu S."/>
        </authorList>
    </citation>
    <scope>NUCLEOTIDE SEQUENCE [LARGE SCALE GENOMIC DNA]</scope>
</reference>
<keyword evidence="3" id="KW-1185">Reference proteome</keyword>
<evidence type="ECO:0000313" key="3">
    <source>
        <dbReference type="Proteomes" id="UP000762676"/>
    </source>
</evidence>
<organism evidence="2 3">
    <name type="scientific">Elysia marginata</name>
    <dbReference type="NCBI Taxonomy" id="1093978"/>
    <lineage>
        <taxon>Eukaryota</taxon>
        <taxon>Metazoa</taxon>
        <taxon>Spiralia</taxon>
        <taxon>Lophotrochozoa</taxon>
        <taxon>Mollusca</taxon>
        <taxon>Gastropoda</taxon>
        <taxon>Heterobranchia</taxon>
        <taxon>Euthyneura</taxon>
        <taxon>Panpulmonata</taxon>
        <taxon>Sacoglossa</taxon>
        <taxon>Placobranchoidea</taxon>
        <taxon>Plakobranchidae</taxon>
        <taxon>Elysia</taxon>
    </lineage>
</organism>
<feature type="region of interest" description="Disordered" evidence="1">
    <location>
        <begin position="200"/>
        <end position="235"/>
    </location>
</feature>
<feature type="region of interest" description="Disordered" evidence="1">
    <location>
        <begin position="248"/>
        <end position="341"/>
    </location>
</feature>
<proteinExistence type="predicted"/>
<dbReference type="Proteomes" id="UP000762676">
    <property type="component" value="Unassembled WGS sequence"/>
</dbReference>
<protein>
    <submittedName>
        <fullName evidence="2">Alpha-tubulin N-acetyltransferase</fullName>
    </submittedName>
</protein>
<dbReference type="AlphaFoldDB" id="A0AAV4EST6"/>
<feature type="compositionally biased region" description="Polar residues" evidence="1">
    <location>
        <begin position="103"/>
        <end position="118"/>
    </location>
</feature>
<comment type="caution">
    <text evidence="2">The sequence shown here is derived from an EMBL/GenBank/DDBJ whole genome shotgun (WGS) entry which is preliminary data.</text>
</comment>
<gene>
    <name evidence="2" type="ORF">ElyMa_001916400</name>
</gene>
<feature type="compositionally biased region" description="Low complexity" evidence="1">
    <location>
        <begin position="119"/>
        <end position="163"/>
    </location>
</feature>
<feature type="region of interest" description="Disordered" evidence="1">
    <location>
        <begin position="94"/>
        <end position="167"/>
    </location>
</feature>
<dbReference type="EMBL" id="BMAT01003885">
    <property type="protein sequence ID" value="GFR64208.1"/>
    <property type="molecule type" value="Genomic_DNA"/>
</dbReference>
<evidence type="ECO:0000256" key="1">
    <source>
        <dbReference type="SAM" id="MobiDB-lite"/>
    </source>
</evidence>
<name>A0AAV4EST6_9GAST</name>
<evidence type="ECO:0000313" key="2">
    <source>
        <dbReference type="EMBL" id="GFR64208.1"/>
    </source>
</evidence>